<organism evidence="2 3">
    <name type="scientific">Thermomonospora umbrina</name>
    <dbReference type="NCBI Taxonomy" id="111806"/>
    <lineage>
        <taxon>Bacteria</taxon>
        <taxon>Bacillati</taxon>
        <taxon>Actinomycetota</taxon>
        <taxon>Actinomycetes</taxon>
        <taxon>Streptosporangiales</taxon>
        <taxon>Thermomonosporaceae</taxon>
        <taxon>Thermomonospora</taxon>
    </lineage>
</organism>
<dbReference type="Proteomes" id="UP000256661">
    <property type="component" value="Unassembled WGS sequence"/>
</dbReference>
<proteinExistence type="predicted"/>
<keyword evidence="3" id="KW-1185">Reference proteome</keyword>
<sequence length="62" mass="7054">MQTVTPAQFRRTHGDITTWDSIEFDIYEHLIEAESRPLPEPPTAGAERPRHRLGDRGRGGAR</sequence>
<reference evidence="2 3" key="1">
    <citation type="submission" date="2018-08" db="EMBL/GenBank/DDBJ databases">
        <title>Sequencing the genomes of 1000 actinobacteria strains.</title>
        <authorList>
            <person name="Klenk H.-P."/>
        </authorList>
    </citation>
    <scope>NUCLEOTIDE SEQUENCE [LARGE SCALE GENOMIC DNA]</scope>
    <source>
        <strain evidence="2 3">DSM 43927</strain>
    </source>
</reference>
<feature type="region of interest" description="Disordered" evidence="1">
    <location>
        <begin position="33"/>
        <end position="62"/>
    </location>
</feature>
<feature type="compositionally biased region" description="Basic and acidic residues" evidence="1">
    <location>
        <begin position="52"/>
        <end position="62"/>
    </location>
</feature>
<dbReference type="EMBL" id="QTTT01000001">
    <property type="protein sequence ID" value="REF00818.1"/>
    <property type="molecule type" value="Genomic_DNA"/>
</dbReference>
<dbReference type="AlphaFoldDB" id="A0A3D9SZ10"/>
<evidence type="ECO:0000256" key="1">
    <source>
        <dbReference type="SAM" id="MobiDB-lite"/>
    </source>
</evidence>
<protein>
    <submittedName>
        <fullName evidence="2">Uncharacterized protein</fullName>
    </submittedName>
</protein>
<name>A0A3D9SZ10_9ACTN</name>
<gene>
    <name evidence="2" type="ORF">DFJ69_6400</name>
</gene>
<evidence type="ECO:0000313" key="3">
    <source>
        <dbReference type="Proteomes" id="UP000256661"/>
    </source>
</evidence>
<comment type="caution">
    <text evidence="2">The sequence shown here is derived from an EMBL/GenBank/DDBJ whole genome shotgun (WGS) entry which is preliminary data.</text>
</comment>
<accession>A0A3D9SZ10</accession>
<evidence type="ECO:0000313" key="2">
    <source>
        <dbReference type="EMBL" id="REF00818.1"/>
    </source>
</evidence>